<organism evidence="3 4">
    <name type="scientific">Peltaster fructicola</name>
    <dbReference type="NCBI Taxonomy" id="286661"/>
    <lineage>
        <taxon>Eukaryota</taxon>
        <taxon>Fungi</taxon>
        <taxon>Dikarya</taxon>
        <taxon>Ascomycota</taxon>
        <taxon>Pezizomycotina</taxon>
        <taxon>Dothideomycetes</taxon>
        <taxon>Dothideomycetes incertae sedis</taxon>
        <taxon>Peltaster</taxon>
    </lineage>
</organism>
<keyword evidence="4" id="KW-1185">Reference proteome</keyword>
<accession>A0A6H0Y0Y0</accession>
<keyword evidence="2" id="KW-1133">Transmembrane helix</keyword>
<evidence type="ECO:0000313" key="3">
    <source>
        <dbReference type="EMBL" id="QIX00498.1"/>
    </source>
</evidence>
<evidence type="ECO:0000256" key="2">
    <source>
        <dbReference type="SAM" id="Phobius"/>
    </source>
</evidence>
<feature type="transmembrane region" description="Helical" evidence="2">
    <location>
        <begin position="155"/>
        <end position="180"/>
    </location>
</feature>
<sequence length="496" mass="55319">MSEAKKKPAPLKLAMFKQEKAETATPRTPRFAEATAVYSPIDQPSRHYVPQQQVADVGFGYVNKHESVEMPSDSDSETYTIPKSPLKSPLKSAMKMPGAPPRDLKEGVLSPTFREEDLKSPTHKEEAILDKHEISTDKQQAADLKVKTRVRIAKFFLRGVNFSCALIILSMLGTTFSIFNATKALPARNNLPPWAANQQLWPQILLLCLACVSMFTCLIVFYGYYKGGHNRAQKAGVYYATFAVCFFIFSIVMWLVGLILLHQSRANGNNKDLWGWSCVDNTRKQLFQNDVKYDLICRLQNWSLVCAIIEIVVEVLTIAVYAIVFYRFWSKRKLRKSMAVRDRARSDLYLAQLRSQSAPNTPGFGPLSPRDGGYRPPNLASYVNGPDIEKGMVQYVDPDAKVQPTTFQLQAPPSKATPKMQAIGFTPIEGPPKPYRPTPAPIITAVSAQTGPLSPAIMSPREKRQEHFEAAPGEPVYEQVAIPGAYMSPTAAQFPK</sequence>
<feature type="transmembrane region" description="Helical" evidence="2">
    <location>
        <begin position="237"/>
        <end position="261"/>
    </location>
</feature>
<dbReference type="PANTHER" id="PTHR42069:SF1">
    <property type="entry name" value="MARVEL DOMAIN-CONTAINING PROTEIN"/>
    <property type="match status" value="1"/>
</dbReference>
<name>A0A6H0Y0Y0_9PEZI</name>
<evidence type="ECO:0000313" key="4">
    <source>
        <dbReference type="Proteomes" id="UP000503462"/>
    </source>
</evidence>
<reference evidence="3 4" key="1">
    <citation type="journal article" date="2016" name="Sci. Rep.">
        <title>Peltaster fructicola genome reveals evolution from an invasive phytopathogen to an ectophytic parasite.</title>
        <authorList>
            <person name="Xu C."/>
            <person name="Chen H."/>
            <person name="Gleason M.L."/>
            <person name="Xu J.R."/>
            <person name="Liu H."/>
            <person name="Zhang R."/>
            <person name="Sun G."/>
        </authorList>
    </citation>
    <scope>NUCLEOTIDE SEQUENCE [LARGE SCALE GENOMIC DNA]</scope>
    <source>
        <strain evidence="3 4">LNHT1506</strain>
    </source>
</reference>
<dbReference type="OrthoDB" id="5420724at2759"/>
<dbReference type="Proteomes" id="UP000503462">
    <property type="component" value="Chromosome 4"/>
</dbReference>
<keyword evidence="2" id="KW-0812">Transmembrane</keyword>
<feature type="transmembrane region" description="Helical" evidence="2">
    <location>
        <begin position="200"/>
        <end position="225"/>
    </location>
</feature>
<dbReference type="PANTHER" id="PTHR42069">
    <property type="entry name" value="HYPHAL ANASTAMOSIS-8 PROTEIN"/>
    <property type="match status" value="1"/>
</dbReference>
<dbReference type="EMBL" id="CP051142">
    <property type="protein sequence ID" value="QIX00498.1"/>
    <property type="molecule type" value="Genomic_DNA"/>
</dbReference>
<keyword evidence="2" id="KW-0472">Membrane</keyword>
<proteinExistence type="predicted"/>
<gene>
    <name evidence="3" type="ORF">AMS68_006015</name>
</gene>
<evidence type="ECO:0008006" key="5">
    <source>
        <dbReference type="Google" id="ProtNLM"/>
    </source>
</evidence>
<protein>
    <recommendedName>
        <fullName evidence="5">MARVEL domain-containing protein</fullName>
    </recommendedName>
</protein>
<feature type="region of interest" description="Disordered" evidence="1">
    <location>
        <begin position="68"/>
        <end position="107"/>
    </location>
</feature>
<evidence type="ECO:0000256" key="1">
    <source>
        <dbReference type="SAM" id="MobiDB-lite"/>
    </source>
</evidence>
<dbReference type="AlphaFoldDB" id="A0A6H0Y0Y0"/>
<feature type="transmembrane region" description="Helical" evidence="2">
    <location>
        <begin position="302"/>
        <end position="329"/>
    </location>
</feature>